<protein>
    <submittedName>
        <fullName evidence="1">Uncharacterized protein</fullName>
    </submittedName>
</protein>
<organism evidence="1 2">
    <name type="scientific">Dermacentor silvarum</name>
    <name type="common">Tick</name>
    <dbReference type="NCBI Taxonomy" id="543639"/>
    <lineage>
        <taxon>Eukaryota</taxon>
        <taxon>Metazoa</taxon>
        <taxon>Ecdysozoa</taxon>
        <taxon>Arthropoda</taxon>
        <taxon>Chelicerata</taxon>
        <taxon>Arachnida</taxon>
        <taxon>Acari</taxon>
        <taxon>Parasitiformes</taxon>
        <taxon>Ixodida</taxon>
        <taxon>Ixodoidea</taxon>
        <taxon>Ixodidae</taxon>
        <taxon>Rhipicephalinae</taxon>
        <taxon>Dermacentor</taxon>
    </lineage>
</organism>
<comment type="caution">
    <text evidence="1">The sequence shown here is derived from an EMBL/GenBank/DDBJ whole genome shotgun (WGS) entry which is preliminary data.</text>
</comment>
<evidence type="ECO:0000313" key="1">
    <source>
        <dbReference type="EMBL" id="KAH7977732.1"/>
    </source>
</evidence>
<dbReference type="EMBL" id="CM023470">
    <property type="protein sequence ID" value="KAH7977732.1"/>
    <property type="molecule type" value="Genomic_DNA"/>
</dbReference>
<dbReference type="Proteomes" id="UP000821865">
    <property type="component" value="Chromosome 1"/>
</dbReference>
<proteinExistence type="predicted"/>
<accession>A0ACB8DTB3</accession>
<keyword evidence="2" id="KW-1185">Reference proteome</keyword>
<sequence length="147" mass="16044">MLLAMECGKMYSIDMLGAIHLLAYSWQQLKSATVENCFARAKFVVRVSTGENEETADCDSLLTEVLERQGSTEALQFESFRDLDSDVATSPDLTDSEIVTAVVPCEVEDDENDDDDGANYVLTSFTVVLSCRKCYMARTCAVGGSGP</sequence>
<gene>
    <name evidence="1" type="ORF">HPB49_003275</name>
</gene>
<evidence type="ECO:0000313" key="2">
    <source>
        <dbReference type="Proteomes" id="UP000821865"/>
    </source>
</evidence>
<reference evidence="1" key="1">
    <citation type="submission" date="2020-05" db="EMBL/GenBank/DDBJ databases">
        <title>Large-scale comparative analyses of tick genomes elucidate their genetic diversity and vector capacities.</title>
        <authorList>
            <person name="Jia N."/>
            <person name="Wang J."/>
            <person name="Shi W."/>
            <person name="Du L."/>
            <person name="Sun Y."/>
            <person name="Zhan W."/>
            <person name="Jiang J."/>
            <person name="Wang Q."/>
            <person name="Zhang B."/>
            <person name="Ji P."/>
            <person name="Sakyi L.B."/>
            <person name="Cui X."/>
            <person name="Yuan T."/>
            <person name="Jiang B."/>
            <person name="Yang W."/>
            <person name="Lam T.T.-Y."/>
            <person name="Chang Q."/>
            <person name="Ding S."/>
            <person name="Wang X."/>
            <person name="Zhu J."/>
            <person name="Ruan X."/>
            <person name="Zhao L."/>
            <person name="Wei J."/>
            <person name="Que T."/>
            <person name="Du C."/>
            <person name="Cheng J."/>
            <person name="Dai P."/>
            <person name="Han X."/>
            <person name="Huang E."/>
            <person name="Gao Y."/>
            <person name="Liu J."/>
            <person name="Shao H."/>
            <person name="Ye R."/>
            <person name="Li L."/>
            <person name="Wei W."/>
            <person name="Wang X."/>
            <person name="Wang C."/>
            <person name="Yang T."/>
            <person name="Huo Q."/>
            <person name="Li W."/>
            <person name="Guo W."/>
            <person name="Chen H."/>
            <person name="Zhou L."/>
            <person name="Ni X."/>
            <person name="Tian J."/>
            <person name="Zhou Y."/>
            <person name="Sheng Y."/>
            <person name="Liu T."/>
            <person name="Pan Y."/>
            <person name="Xia L."/>
            <person name="Li J."/>
            <person name="Zhao F."/>
            <person name="Cao W."/>
        </authorList>
    </citation>
    <scope>NUCLEOTIDE SEQUENCE</scope>
    <source>
        <strain evidence="1">Dsil-2018</strain>
    </source>
</reference>
<name>A0ACB8DTB3_DERSI</name>